<reference evidence="3" key="2">
    <citation type="submission" date="2020-10" db="UniProtKB">
        <authorList>
            <consortium name="WormBaseParasite"/>
        </authorList>
    </citation>
    <scope>IDENTIFICATION</scope>
</reference>
<name>A0A7E4UQN7_PANRE</name>
<protein>
    <submittedName>
        <fullName evidence="3">Uncharacterized protein</fullName>
    </submittedName>
</protein>
<keyword evidence="2" id="KW-1185">Reference proteome</keyword>
<evidence type="ECO:0000313" key="2">
    <source>
        <dbReference type="Proteomes" id="UP000492821"/>
    </source>
</evidence>
<evidence type="ECO:0000313" key="3">
    <source>
        <dbReference type="WBParaSite" id="Pan_g11595.t1"/>
    </source>
</evidence>
<proteinExistence type="predicted"/>
<evidence type="ECO:0000256" key="1">
    <source>
        <dbReference type="SAM" id="MobiDB-lite"/>
    </source>
</evidence>
<dbReference type="Proteomes" id="UP000492821">
    <property type="component" value="Unassembled WGS sequence"/>
</dbReference>
<reference evidence="2" key="1">
    <citation type="journal article" date="2013" name="Genetics">
        <title>The draft genome and transcriptome of Panagrellus redivivus are shaped by the harsh demands of a free-living lifestyle.</title>
        <authorList>
            <person name="Srinivasan J."/>
            <person name="Dillman A.R."/>
            <person name="Macchietto M.G."/>
            <person name="Heikkinen L."/>
            <person name="Lakso M."/>
            <person name="Fracchia K.M."/>
            <person name="Antoshechkin I."/>
            <person name="Mortazavi A."/>
            <person name="Wong G."/>
            <person name="Sternberg P.W."/>
        </authorList>
    </citation>
    <scope>NUCLEOTIDE SEQUENCE [LARGE SCALE GENOMIC DNA]</scope>
    <source>
        <strain evidence="2">MT8872</strain>
    </source>
</reference>
<accession>A0A7E4UQN7</accession>
<organism evidence="2 3">
    <name type="scientific">Panagrellus redivivus</name>
    <name type="common">Microworm</name>
    <dbReference type="NCBI Taxonomy" id="6233"/>
    <lineage>
        <taxon>Eukaryota</taxon>
        <taxon>Metazoa</taxon>
        <taxon>Ecdysozoa</taxon>
        <taxon>Nematoda</taxon>
        <taxon>Chromadorea</taxon>
        <taxon>Rhabditida</taxon>
        <taxon>Tylenchina</taxon>
        <taxon>Panagrolaimomorpha</taxon>
        <taxon>Panagrolaimoidea</taxon>
        <taxon>Panagrolaimidae</taxon>
        <taxon>Panagrellus</taxon>
    </lineage>
</organism>
<dbReference type="AlphaFoldDB" id="A0A7E4UQN7"/>
<sequence>MKCATQSILTLIEKFTYRSIDCEVLTRKAMFSDKADKGKSPRKPPIPNQLQRRNEATAAYLEPTRNDVSVKTSFRAL</sequence>
<feature type="region of interest" description="Disordered" evidence="1">
    <location>
        <begin position="33"/>
        <end position="53"/>
    </location>
</feature>
<dbReference type="WBParaSite" id="Pan_g11595.t1">
    <property type="protein sequence ID" value="Pan_g11595.t1"/>
    <property type="gene ID" value="Pan_g11595"/>
</dbReference>